<proteinExistence type="predicted"/>
<name>A0A6A5V251_9PLEO</name>
<dbReference type="Proteomes" id="UP000800036">
    <property type="component" value="Unassembled WGS sequence"/>
</dbReference>
<organism evidence="1 2">
    <name type="scientific">Bimuria novae-zelandiae CBS 107.79</name>
    <dbReference type="NCBI Taxonomy" id="1447943"/>
    <lineage>
        <taxon>Eukaryota</taxon>
        <taxon>Fungi</taxon>
        <taxon>Dikarya</taxon>
        <taxon>Ascomycota</taxon>
        <taxon>Pezizomycotina</taxon>
        <taxon>Dothideomycetes</taxon>
        <taxon>Pleosporomycetidae</taxon>
        <taxon>Pleosporales</taxon>
        <taxon>Massarineae</taxon>
        <taxon>Didymosphaeriaceae</taxon>
        <taxon>Bimuria</taxon>
    </lineage>
</organism>
<sequence length="134" mass="15068">MGCETSAGTVPHIGLKATVFFAPCFFCTTTPYNYSAYPSRKKKNKARNADDSQPCYASRREFRDPIRRCAISSQSLIVTVANERLHIRFRLAIGVRCAFCLASHAARMTALRISLTQRMEAAPKKTWRSFEIGV</sequence>
<keyword evidence="2" id="KW-1185">Reference proteome</keyword>
<evidence type="ECO:0000313" key="1">
    <source>
        <dbReference type="EMBL" id="KAF1970329.1"/>
    </source>
</evidence>
<gene>
    <name evidence="1" type="ORF">BU23DRAFT_214547</name>
</gene>
<dbReference type="AlphaFoldDB" id="A0A6A5V251"/>
<reference evidence="1" key="1">
    <citation type="journal article" date="2020" name="Stud. Mycol.">
        <title>101 Dothideomycetes genomes: a test case for predicting lifestyles and emergence of pathogens.</title>
        <authorList>
            <person name="Haridas S."/>
            <person name="Albert R."/>
            <person name="Binder M."/>
            <person name="Bloem J."/>
            <person name="Labutti K."/>
            <person name="Salamov A."/>
            <person name="Andreopoulos B."/>
            <person name="Baker S."/>
            <person name="Barry K."/>
            <person name="Bills G."/>
            <person name="Bluhm B."/>
            <person name="Cannon C."/>
            <person name="Castanera R."/>
            <person name="Culley D."/>
            <person name="Daum C."/>
            <person name="Ezra D."/>
            <person name="Gonzalez J."/>
            <person name="Henrissat B."/>
            <person name="Kuo A."/>
            <person name="Liang C."/>
            <person name="Lipzen A."/>
            <person name="Lutzoni F."/>
            <person name="Magnuson J."/>
            <person name="Mondo S."/>
            <person name="Nolan M."/>
            <person name="Ohm R."/>
            <person name="Pangilinan J."/>
            <person name="Park H.-J."/>
            <person name="Ramirez L."/>
            <person name="Alfaro M."/>
            <person name="Sun H."/>
            <person name="Tritt A."/>
            <person name="Yoshinaga Y."/>
            <person name="Zwiers L.-H."/>
            <person name="Turgeon B."/>
            <person name="Goodwin S."/>
            <person name="Spatafora J."/>
            <person name="Crous P."/>
            <person name="Grigoriev I."/>
        </authorList>
    </citation>
    <scope>NUCLEOTIDE SEQUENCE</scope>
    <source>
        <strain evidence="1">CBS 107.79</strain>
    </source>
</reference>
<evidence type="ECO:0000313" key="2">
    <source>
        <dbReference type="Proteomes" id="UP000800036"/>
    </source>
</evidence>
<protein>
    <submittedName>
        <fullName evidence="1">Uncharacterized protein</fullName>
    </submittedName>
</protein>
<dbReference type="EMBL" id="ML976702">
    <property type="protein sequence ID" value="KAF1970329.1"/>
    <property type="molecule type" value="Genomic_DNA"/>
</dbReference>
<accession>A0A6A5V251</accession>